<dbReference type="PANTHER" id="PTHR30308:SF2">
    <property type="entry name" value="SSRA-BINDING PROTEIN"/>
    <property type="match status" value="1"/>
</dbReference>
<dbReference type="GO" id="GO:0070930">
    <property type="term" value="P:trans-translation-dependent protein tagging"/>
    <property type="evidence" value="ECO:0007669"/>
    <property type="project" value="TreeGrafter"/>
</dbReference>
<dbReference type="InterPro" id="IPR000037">
    <property type="entry name" value="SsrA-bd_prot"/>
</dbReference>
<feature type="coiled-coil region" evidence="3">
    <location>
        <begin position="149"/>
        <end position="176"/>
    </location>
</feature>
<name>A0A2M7TV28_9BACT</name>
<organism evidence="4 5">
    <name type="scientific">Candidatus Roizmanbacteria bacterium CG_4_10_14_0_2_um_filter_39_13</name>
    <dbReference type="NCBI Taxonomy" id="1974825"/>
    <lineage>
        <taxon>Bacteria</taxon>
        <taxon>Candidatus Roizmaniibacteriota</taxon>
    </lineage>
</organism>
<comment type="caution">
    <text evidence="4">The sequence shown here is derived from an EMBL/GenBank/DDBJ whole genome shotgun (WGS) entry which is preliminary data.</text>
</comment>
<sequence length="177" mass="20603">MIVNSLLETIQTSYKCLQQYSRCIIVRMRIVNRFYKRDYEAIDTFEVGIVLNGAEVKSIRNGNLKLETAFGKIIGQEMYLINAEISIYQFARPKEYFATRQRKLLLHKKEIEKIQIKLKTGGRLTLVPVSCYTKGRHIKLSLALAKGRGEIAKKKLERAEDVKRKSKQEMKEYLNRG</sequence>
<evidence type="ECO:0000313" key="4">
    <source>
        <dbReference type="EMBL" id="PIZ61686.1"/>
    </source>
</evidence>
<accession>A0A2M7TV28</accession>
<dbReference type="CDD" id="cd09294">
    <property type="entry name" value="SmpB"/>
    <property type="match status" value="1"/>
</dbReference>
<evidence type="ECO:0000256" key="2">
    <source>
        <dbReference type="ARBA" id="ARBA00022884"/>
    </source>
</evidence>
<keyword evidence="3" id="KW-0175">Coiled coil</keyword>
<reference evidence="5" key="1">
    <citation type="submission" date="2017-09" db="EMBL/GenBank/DDBJ databases">
        <title>Depth-based differentiation of microbial function through sediment-hosted aquifers and enrichment of novel symbionts in the deep terrestrial subsurface.</title>
        <authorList>
            <person name="Probst A.J."/>
            <person name="Ladd B."/>
            <person name="Jarett J.K."/>
            <person name="Geller-Mcgrath D.E."/>
            <person name="Sieber C.M.K."/>
            <person name="Emerson J.B."/>
            <person name="Anantharaman K."/>
            <person name="Thomas B.C."/>
            <person name="Malmstrom R."/>
            <person name="Stieglmeier M."/>
            <person name="Klingl A."/>
            <person name="Woyke T."/>
            <person name="Ryan C.M."/>
            <person name="Banfield J.F."/>
        </authorList>
    </citation>
    <scope>NUCLEOTIDE SEQUENCE [LARGE SCALE GENOMIC DNA]</scope>
</reference>
<dbReference type="PANTHER" id="PTHR30308">
    <property type="entry name" value="TMRNA-BINDING COMPONENT OF TRANS-TRANSLATION TAGGING COMPLEX"/>
    <property type="match status" value="1"/>
</dbReference>
<evidence type="ECO:0000256" key="1">
    <source>
        <dbReference type="ARBA" id="ARBA00022490"/>
    </source>
</evidence>
<dbReference type="Pfam" id="PF01668">
    <property type="entry name" value="SmpB"/>
    <property type="match status" value="1"/>
</dbReference>
<dbReference type="Proteomes" id="UP000228503">
    <property type="component" value="Unassembled WGS sequence"/>
</dbReference>
<keyword evidence="1" id="KW-0963">Cytoplasm</keyword>
<dbReference type="GO" id="GO:0005829">
    <property type="term" value="C:cytosol"/>
    <property type="evidence" value="ECO:0007669"/>
    <property type="project" value="TreeGrafter"/>
</dbReference>
<evidence type="ECO:0000256" key="3">
    <source>
        <dbReference type="SAM" id="Coils"/>
    </source>
</evidence>
<dbReference type="GO" id="GO:0003723">
    <property type="term" value="F:RNA binding"/>
    <property type="evidence" value="ECO:0007669"/>
    <property type="project" value="UniProtKB-KW"/>
</dbReference>
<gene>
    <name evidence="4" type="ORF">COY16_06280</name>
</gene>
<proteinExistence type="predicted"/>
<evidence type="ECO:0000313" key="5">
    <source>
        <dbReference type="Proteomes" id="UP000228503"/>
    </source>
</evidence>
<dbReference type="InterPro" id="IPR023620">
    <property type="entry name" value="SmpB"/>
</dbReference>
<dbReference type="SUPFAM" id="SSF74982">
    <property type="entry name" value="Small protein B (SmpB)"/>
    <property type="match status" value="1"/>
</dbReference>
<keyword evidence="2" id="KW-0694">RNA-binding</keyword>
<dbReference type="Gene3D" id="2.40.280.10">
    <property type="match status" value="1"/>
</dbReference>
<dbReference type="EMBL" id="PFOB01000078">
    <property type="protein sequence ID" value="PIZ61686.1"/>
    <property type="molecule type" value="Genomic_DNA"/>
</dbReference>
<dbReference type="AlphaFoldDB" id="A0A2M7TV28"/>
<protein>
    <submittedName>
        <fullName evidence="4">SsrA-binding protein</fullName>
    </submittedName>
</protein>